<evidence type="ECO:0000259" key="9">
    <source>
        <dbReference type="PROSITE" id="PS50118"/>
    </source>
</evidence>
<keyword evidence="5 7" id="KW-0238">DNA-binding</keyword>
<dbReference type="GO" id="GO:0006357">
    <property type="term" value="P:regulation of transcription by RNA polymerase II"/>
    <property type="evidence" value="ECO:0007669"/>
    <property type="project" value="TreeGrafter"/>
</dbReference>
<dbReference type="OMA" id="NECCSNE"/>
<dbReference type="InterPro" id="IPR036910">
    <property type="entry name" value="HMG_box_dom_sf"/>
</dbReference>
<gene>
    <name evidence="10" type="primary">Dgri\GH14874</name>
    <name evidence="10" type="ORF">Dgri_GH14874</name>
</gene>
<dbReference type="GO" id="GO:0005634">
    <property type="term" value="C:nucleus"/>
    <property type="evidence" value="ECO:0007669"/>
    <property type="project" value="UniProtKB-SubCell"/>
</dbReference>
<dbReference type="PANTHER" id="PTHR45781:SF2">
    <property type="entry name" value="TOX HIGH MOBILITY GROUP BOX FAMILY MEMBER 4"/>
    <property type="match status" value="1"/>
</dbReference>
<dbReference type="PhylomeDB" id="B4J2H6"/>
<dbReference type="OrthoDB" id="10027956at2759"/>
<dbReference type="PROSITE" id="PS50118">
    <property type="entry name" value="HMG_BOX_2"/>
    <property type="match status" value="1"/>
</dbReference>
<protein>
    <submittedName>
        <fullName evidence="10">GH14874</fullName>
    </submittedName>
</protein>
<dbReference type="SMART" id="SM00398">
    <property type="entry name" value="HMG"/>
    <property type="match status" value="1"/>
</dbReference>
<organism evidence="11">
    <name type="scientific">Drosophila grimshawi</name>
    <name type="common">Hawaiian fruit fly</name>
    <name type="synonym">Idiomyia grimshawi</name>
    <dbReference type="NCBI Taxonomy" id="7222"/>
    <lineage>
        <taxon>Eukaryota</taxon>
        <taxon>Metazoa</taxon>
        <taxon>Ecdysozoa</taxon>
        <taxon>Arthropoda</taxon>
        <taxon>Hexapoda</taxon>
        <taxon>Insecta</taxon>
        <taxon>Pterygota</taxon>
        <taxon>Neoptera</taxon>
        <taxon>Endopterygota</taxon>
        <taxon>Diptera</taxon>
        <taxon>Brachycera</taxon>
        <taxon>Muscomorpha</taxon>
        <taxon>Ephydroidea</taxon>
        <taxon>Drosophilidae</taxon>
        <taxon>Drosophila</taxon>
        <taxon>Hawaiian Drosophila</taxon>
    </lineage>
</organism>
<dbReference type="EMBL" id="CH916366">
    <property type="protein sequence ID" value="EDV97061.1"/>
    <property type="molecule type" value="Genomic_DNA"/>
</dbReference>
<comment type="subcellular location">
    <subcellularLocation>
        <location evidence="2">Chromosome</location>
    </subcellularLocation>
    <subcellularLocation>
        <location evidence="1">Nucleus</location>
    </subcellularLocation>
</comment>
<proteinExistence type="predicted"/>
<reference evidence="10 11" key="1">
    <citation type="journal article" date="2007" name="Nature">
        <title>Evolution of genes and genomes on the Drosophila phylogeny.</title>
        <authorList>
            <consortium name="Drosophila 12 Genomes Consortium"/>
            <person name="Clark A.G."/>
            <person name="Eisen M.B."/>
            <person name="Smith D.R."/>
            <person name="Bergman C.M."/>
            <person name="Oliver B."/>
            <person name="Markow T.A."/>
            <person name="Kaufman T.C."/>
            <person name="Kellis M."/>
            <person name="Gelbart W."/>
            <person name="Iyer V.N."/>
            <person name="Pollard D.A."/>
            <person name="Sackton T.B."/>
            <person name="Larracuente A.M."/>
            <person name="Singh N.D."/>
            <person name="Abad J.P."/>
            <person name="Abt D.N."/>
            <person name="Adryan B."/>
            <person name="Aguade M."/>
            <person name="Akashi H."/>
            <person name="Anderson W.W."/>
            <person name="Aquadro C.F."/>
            <person name="Ardell D.H."/>
            <person name="Arguello R."/>
            <person name="Artieri C.G."/>
            <person name="Barbash D.A."/>
            <person name="Barker D."/>
            <person name="Barsanti P."/>
            <person name="Batterham P."/>
            <person name="Batzoglou S."/>
            <person name="Begun D."/>
            <person name="Bhutkar A."/>
            <person name="Blanco E."/>
            <person name="Bosak S.A."/>
            <person name="Bradley R.K."/>
            <person name="Brand A.D."/>
            <person name="Brent M.R."/>
            <person name="Brooks A.N."/>
            <person name="Brown R.H."/>
            <person name="Butlin R.K."/>
            <person name="Caggese C."/>
            <person name="Calvi B.R."/>
            <person name="Bernardo de Carvalho A."/>
            <person name="Caspi A."/>
            <person name="Castrezana S."/>
            <person name="Celniker S.E."/>
            <person name="Chang J.L."/>
            <person name="Chapple C."/>
            <person name="Chatterji S."/>
            <person name="Chinwalla A."/>
            <person name="Civetta A."/>
            <person name="Clifton S.W."/>
            <person name="Comeron J.M."/>
            <person name="Costello J.C."/>
            <person name="Coyne J.A."/>
            <person name="Daub J."/>
            <person name="David R.G."/>
            <person name="Delcher A.L."/>
            <person name="Delehaunty K."/>
            <person name="Do C.B."/>
            <person name="Ebling H."/>
            <person name="Edwards K."/>
            <person name="Eickbush T."/>
            <person name="Evans J.D."/>
            <person name="Filipski A."/>
            <person name="Findeiss S."/>
            <person name="Freyhult E."/>
            <person name="Fulton L."/>
            <person name="Fulton R."/>
            <person name="Garcia A.C."/>
            <person name="Gardiner A."/>
            <person name="Garfield D.A."/>
            <person name="Garvin B.E."/>
            <person name="Gibson G."/>
            <person name="Gilbert D."/>
            <person name="Gnerre S."/>
            <person name="Godfrey J."/>
            <person name="Good R."/>
            <person name="Gotea V."/>
            <person name="Gravely B."/>
            <person name="Greenberg A.J."/>
            <person name="Griffiths-Jones S."/>
            <person name="Gross S."/>
            <person name="Guigo R."/>
            <person name="Gustafson E.A."/>
            <person name="Haerty W."/>
            <person name="Hahn M.W."/>
            <person name="Halligan D.L."/>
            <person name="Halpern A.L."/>
            <person name="Halter G.M."/>
            <person name="Han M.V."/>
            <person name="Heger A."/>
            <person name="Hillier L."/>
            <person name="Hinrichs A.S."/>
            <person name="Holmes I."/>
            <person name="Hoskins R.A."/>
            <person name="Hubisz M.J."/>
            <person name="Hultmark D."/>
            <person name="Huntley M.A."/>
            <person name="Jaffe D.B."/>
            <person name="Jagadeeshan S."/>
            <person name="Jeck W.R."/>
            <person name="Johnson J."/>
            <person name="Jones C.D."/>
            <person name="Jordan W.C."/>
            <person name="Karpen G.H."/>
            <person name="Kataoka E."/>
            <person name="Keightley P.D."/>
            <person name="Kheradpour P."/>
            <person name="Kirkness E.F."/>
            <person name="Koerich L.B."/>
            <person name="Kristiansen K."/>
            <person name="Kudrna D."/>
            <person name="Kulathinal R.J."/>
            <person name="Kumar S."/>
            <person name="Kwok R."/>
            <person name="Lander E."/>
            <person name="Langley C.H."/>
            <person name="Lapoint R."/>
            <person name="Lazzaro B.P."/>
            <person name="Lee S.J."/>
            <person name="Levesque L."/>
            <person name="Li R."/>
            <person name="Lin C.F."/>
            <person name="Lin M.F."/>
            <person name="Lindblad-Toh K."/>
            <person name="Llopart A."/>
            <person name="Long M."/>
            <person name="Low L."/>
            <person name="Lozovsky E."/>
            <person name="Lu J."/>
            <person name="Luo M."/>
            <person name="Machado C.A."/>
            <person name="Makalowski W."/>
            <person name="Marzo M."/>
            <person name="Matsuda M."/>
            <person name="Matzkin L."/>
            <person name="McAllister B."/>
            <person name="McBride C.S."/>
            <person name="McKernan B."/>
            <person name="McKernan K."/>
            <person name="Mendez-Lago M."/>
            <person name="Minx P."/>
            <person name="Mollenhauer M.U."/>
            <person name="Montooth K."/>
            <person name="Mount S.M."/>
            <person name="Mu X."/>
            <person name="Myers E."/>
            <person name="Negre B."/>
            <person name="Newfeld S."/>
            <person name="Nielsen R."/>
            <person name="Noor M.A."/>
            <person name="O'Grady P."/>
            <person name="Pachter L."/>
            <person name="Papaceit M."/>
            <person name="Parisi M.J."/>
            <person name="Parisi M."/>
            <person name="Parts L."/>
            <person name="Pedersen J.S."/>
            <person name="Pesole G."/>
            <person name="Phillippy A.M."/>
            <person name="Ponting C.P."/>
            <person name="Pop M."/>
            <person name="Porcelli D."/>
            <person name="Powell J.R."/>
            <person name="Prohaska S."/>
            <person name="Pruitt K."/>
            <person name="Puig M."/>
            <person name="Quesneville H."/>
            <person name="Ram K.R."/>
            <person name="Rand D."/>
            <person name="Rasmussen M.D."/>
            <person name="Reed L.K."/>
            <person name="Reenan R."/>
            <person name="Reily A."/>
            <person name="Remington K.A."/>
            <person name="Rieger T.T."/>
            <person name="Ritchie M.G."/>
            <person name="Robin C."/>
            <person name="Rogers Y.H."/>
            <person name="Rohde C."/>
            <person name="Rozas J."/>
            <person name="Rubenfield M.J."/>
            <person name="Ruiz A."/>
            <person name="Russo S."/>
            <person name="Salzberg S.L."/>
            <person name="Sanchez-Gracia A."/>
            <person name="Saranga D.J."/>
            <person name="Sato H."/>
            <person name="Schaeffer S.W."/>
            <person name="Schatz M.C."/>
            <person name="Schlenke T."/>
            <person name="Schwartz R."/>
            <person name="Segarra C."/>
            <person name="Singh R.S."/>
            <person name="Sirot L."/>
            <person name="Sirota M."/>
            <person name="Sisneros N.B."/>
            <person name="Smith C.D."/>
            <person name="Smith T.F."/>
            <person name="Spieth J."/>
            <person name="Stage D.E."/>
            <person name="Stark A."/>
            <person name="Stephan W."/>
            <person name="Strausberg R.L."/>
            <person name="Strempel S."/>
            <person name="Sturgill D."/>
            <person name="Sutton G."/>
            <person name="Sutton G.G."/>
            <person name="Tao W."/>
            <person name="Teichmann S."/>
            <person name="Tobari Y.N."/>
            <person name="Tomimura Y."/>
            <person name="Tsolas J.M."/>
            <person name="Valente V.L."/>
            <person name="Venter E."/>
            <person name="Venter J.C."/>
            <person name="Vicario S."/>
            <person name="Vieira F.G."/>
            <person name="Vilella A.J."/>
            <person name="Villasante A."/>
            <person name="Walenz B."/>
            <person name="Wang J."/>
            <person name="Wasserman M."/>
            <person name="Watts T."/>
            <person name="Wilson D."/>
            <person name="Wilson R.K."/>
            <person name="Wing R.A."/>
            <person name="Wolfner M.F."/>
            <person name="Wong A."/>
            <person name="Wong G.K."/>
            <person name="Wu C.I."/>
            <person name="Wu G."/>
            <person name="Yamamoto D."/>
            <person name="Yang H.P."/>
            <person name="Yang S.P."/>
            <person name="Yorke J.A."/>
            <person name="Yoshida K."/>
            <person name="Zdobnov E."/>
            <person name="Zhang P."/>
            <person name="Zhang Y."/>
            <person name="Zimin A.V."/>
            <person name="Baldwin J."/>
            <person name="Abdouelleil A."/>
            <person name="Abdulkadir J."/>
            <person name="Abebe A."/>
            <person name="Abera B."/>
            <person name="Abreu J."/>
            <person name="Acer S.C."/>
            <person name="Aftuck L."/>
            <person name="Alexander A."/>
            <person name="An P."/>
            <person name="Anderson E."/>
            <person name="Anderson S."/>
            <person name="Arachi H."/>
            <person name="Azer M."/>
            <person name="Bachantsang P."/>
            <person name="Barry A."/>
            <person name="Bayul T."/>
            <person name="Berlin A."/>
            <person name="Bessette D."/>
            <person name="Bloom T."/>
            <person name="Blye J."/>
            <person name="Boguslavskiy L."/>
            <person name="Bonnet C."/>
            <person name="Boukhgalter B."/>
            <person name="Bourzgui I."/>
            <person name="Brown A."/>
            <person name="Cahill P."/>
            <person name="Channer S."/>
            <person name="Cheshatsang Y."/>
            <person name="Chuda L."/>
            <person name="Citroen M."/>
            <person name="Collymore A."/>
            <person name="Cooke P."/>
            <person name="Costello M."/>
            <person name="D'Aco K."/>
            <person name="Daza R."/>
            <person name="De Haan G."/>
            <person name="DeGray S."/>
            <person name="DeMaso C."/>
            <person name="Dhargay N."/>
            <person name="Dooley K."/>
            <person name="Dooley E."/>
            <person name="Doricent M."/>
            <person name="Dorje P."/>
            <person name="Dorjee K."/>
            <person name="Dupes A."/>
            <person name="Elong R."/>
            <person name="Falk J."/>
            <person name="Farina A."/>
            <person name="Faro S."/>
            <person name="Ferguson D."/>
            <person name="Fisher S."/>
            <person name="Foley C.D."/>
            <person name="Franke A."/>
            <person name="Friedrich D."/>
            <person name="Gadbois L."/>
            <person name="Gearin G."/>
            <person name="Gearin C.R."/>
            <person name="Giannoukos G."/>
            <person name="Goode T."/>
            <person name="Graham J."/>
            <person name="Grandbois E."/>
            <person name="Grewal S."/>
            <person name="Gyaltsen K."/>
            <person name="Hafez N."/>
            <person name="Hagos B."/>
            <person name="Hall J."/>
            <person name="Henson C."/>
            <person name="Hollinger A."/>
            <person name="Honan T."/>
            <person name="Huard M.D."/>
            <person name="Hughes L."/>
            <person name="Hurhula B."/>
            <person name="Husby M.E."/>
            <person name="Kamat A."/>
            <person name="Kanga B."/>
            <person name="Kashin S."/>
            <person name="Khazanovich D."/>
            <person name="Kisner P."/>
            <person name="Lance K."/>
            <person name="Lara M."/>
            <person name="Lee W."/>
            <person name="Lennon N."/>
            <person name="Letendre F."/>
            <person name="LeVine R."/>
            <person name="Lipovsky A."/>
            <person name="Liu X."/>
            <person name="Liu J."/>
            <person name="Liu S."/>
            <person name="Lokyitsang T."/>
            <person name="Lokyitsang Y."/>
            <person name="Lubonja R."/>
            <person name="Lui A."/>
            <person name="MacDonald P."/>
            <person name="Magnisalis V."/>
            <person name="Maru K."/>
            <person name="Matthews C."/>
            <person name="McCusker W."/>
            <person name="McDonough S."/>
            <person name="Mehta T."/>
            <person name="Meldrim J."/>
            <person name="Meneus L."/>
            <person name="Mihai O."/>
            <person name="Mihalev A."/>
            <person name="Mihova T."/>
            <person name="Mittelman R."/>
            <person name="Mlenga V."/>
            <person name="Montmayeur A."/>
            <person name="Mulrain L."/>
            <person name="Navidi A."/>
            <person name="Naylor J."/>
            <person name="Negash T."/>
            <person name="Nguyen T."/>
            <person name="Nguyen N."/>
            <person name="Nicol R."/>
            <person name="Norbu C."/>
            <person name="Norbu N."/>
            <person name="Novod N."/>
            <person name="O'Neill B."/>
            <person name="Osman S."/>
            <person name="Markiewicz E."/>
            <person name="Oyono O.L."/>
            <person name="Patti C."/>
            <person name="Phunkhang P."/>
            <person name="Pierre F."/>
            <person name="Priest M."/>
            <person name="Raghuraman S."/>
            <person name="Rege F."/>
            <person name="Reyes R."/>
            <person name="Rise C."/>
            <person name="Rogov P."/>
            <person name="Ross K."/>
            <person name="Ryan E."/>
            <person name="Settipalli S."/>
            <person name="Shea T."/>
            <person name="Sherpa N."/>
            <person name="Shi L."/>
            <person name="Shih D."/>
            <person name="Sparrow T."/>
            <person name="Spaulding J."/>
            <person name="Stalker J."/>
            <person name="Stange-Thomann N."/>
            <person name="Stavropoulos S."/>
            <person name="Stone C."/>
            <person name="Strader C."/>
            <person name="Tesfaye S."/>
            <person name="Thomson T."/>
            <person name="Thoulutsang Y."/>
            <person name="Thoulutsang D."/>
            <person name="Topham K."/>
            <person name="Topping I."/>
            <person name="Tsamla T."/>
            <person name="Vassiliev H."/>
            <person name="Vo A."/>
            <person name="Wangchuk T."/>
            <person name="Wangdi T."/>
            <person name="Weiand M."/>
            <person name="Wilkinson J."/>
            <person name="Wilson A."/>
            <person name="Yadav S."/>
            <person name="Young G."/>
            <person name="Yu Q."/>
            <person name="Zembek L."/>
            <person name="Zhong D."/>
            <person name="Zimmer A."/>
            <person name="Zwirko Z."/>
            <person name="Jaffe D.B."/>
            <person name="Alvarez P."/>
            <person name="Brockman W."/>
            <person name="Butler J."/>
            <person name="Chin C."/>
            <person name="Gnerre S."/>
            <person name="Grabherr M."/>
            <person name="Kleber M."/>
            <person name="Mauceli E."/>
            <person name="MacCallum I."/>
        </authorList>
    </citation>
    <scope>NUCLEOTIDE SEQUENCE [LARGE SCALE GENOMIC DNA]</scope>
    <source>
        <strain evidence="11">Tucson 15287-2541.00</strain>
    </source>
</reference>
<evidence type="ECO:0000256" key="4">
    <source>
        <dbReference type="ARBA" id="ARBA00022553"/>
    </source>
</evidence>
<dbReference type="AlphaFoldDB" id="B4J2H6"/>
<dbReference type="HOGENOM" id="CLU_1082874_0_0_1"/>
<feature type="domain" description="HMG box" evidence="9">
    <location>
        <begin position="101"/>
        <end position="169"/>
    </location>
</feature>
<accession>B4J2H6</accession>
<sequence length="287" mass="32711">MNQFHTPSFGDEVFEMNETPLEQTTQQQQQNASRRISRLSSFDHSTLGDDENGHMEQHYETNSVYSNSHNLLPTTAQQQQQQLLPQQSHQQQQQQQQTQAPSKPLAPYALFFRDTMTAIKQQNPACTLEQITAIAHNMWESIDEKQKNVYDQRHELEKREYMRQVRDYQRYQQLGETGTATTTETATSYEQSSLLTEEETPAIAAVAAAAEPINSSGIPTSTTPPPSEQIQLLTEAAAVQKCTRDQCNKPAIINPDWEDEYCSNECVVIHCRNVFTEWARSLQNSPT</sequence>
<name>B4J2H6_DROGR</name>
<feature type="region of interest" description="Disordered" evidence="8">
    <location>
        <begin position="76"/>
        <end position="103"/>
    </location>
</feature>
<evidence type="ECO:0000313" key="11">
    <source>
        <dbReference type="Proteomes" id="UP000001070"/>
    </source>
</evidence>
<dbReference type="GO" id="GO:0031490">
    <property type="term" value="F:chromatin DNA binding"/>
    <property type="evidence" value="ECO:0007669"/>
    <property type="project" value="TreeGrafter"/>
</dbReference>
<keyword evidence="4" id="KW-0597">Phosphoprotein</keyword>
<evidence type="ECO:0000313" key="10">
    <source>
        <dbReference type="EMBL" id="EDV97061.1"/>
    </source>
</evidence>
<dbReference type="SUPFAM" id="SSF47095">
    <property type="entry name" value="HMG-box"/>
    <property type="match status" value="1"/>
</dbReference>
<dbReference type="InParanoid" id="B4J2H6"/>
<dbReference type="KEGG" id="dgr:6558973"/>
<dbReference type="STRING" id="7222.B4J2H6"/>
<dbReference type="GO" id="GO:0005694">
    <property type="term" value="C:chromosome"/>
    <property type="evidence" value="ECO:0007669"/>
    <property type="project" value="UniProtKB-SubCell"/>
</dbReference>
<feature type="DNA-binding region" description="HMG box" evidence="7">
    <location>
        <begin position="101"/>
        <end position="169"/>
    </location>
</feature>
<feature type="compositionally biased region" description="Low complexity" evidence="8">
    <location>
        <begin position="76"/>
        <end position="102"/>
    </location>
</feature>
<evidence type="ECO:0000256" key="5">
    <source>
        <dbReference type="ARBA" id="ARBA00023125"/>
    </source>
</evidence>
<dbReference type="InterPro" id="IPR051365">
    <property type="entry name" value="TOX_HMG-box_domain"/>
</dbReference>
<evidence type="ECO:0000256" key="7">
    <source>
        <dbReference type="PROSITE-ProRule" id="PRU00267"/>
    </source>
</evidence>
<dbReference type="Pfam" id="PF00505">
    <property type="entry name" value="HMG_box"/>
    <property type="match status" value="1"/>
</dbReference>
<keyword evidence="3" id="KW-0158">Chromosome</keyword>
<dbReference type="SMR" id="B4J2H6"/>
<evidence type="ECO:0000256" key="3">
    <source>
        <dbReference type="ARBA" id="ARBA00022454"/>
    </source>
</evidence>
<evidence type="ECO:0000256" key="8">
    <source>
        <dbReference type="SAM" id="MobiDB-lite"/>
    </source>
</evidence>
<feature type="compositionally biased region" description="Polar residues" evidence="8">
    <location>
        <begin position="31"/>
        <end position="44"/>
    </location>
</feature>
<evidence type="ECO:0000256" key="1">
    <source>
        <dbReference type="ARBA" id="ARBA00004123"/>
    </source>
</evidence>
<dbReference type="eggNOG" id="KOG0381">
    <property type="taxonomic scope" value="Eukaryota"/>
</dbReference>
<keyword evidence="6 7" id="KW-0539">Nucleus</keyword>
<evidence type="ECO:0000256" key="2">
    <source>
        <dbReference type="ARBA" id="ARBA00004286"/>
    </source>
</evidence>
<feature type="region of interest" description="Disordered" evidence="8">
    <location>
        <begin position="1"/>
        <end position="54"/>
    </location>
</feature>
<dbReference type="Proteomes" id="UP000001070">
    <property type="component" value="Unassembled WGS sequence"/>
</dbReference>
<dbReference type="Gene3D" id="1.10.30.10">
    <property type="entry name" value="High mobility group box domain"/>
    <property type="match status" value="1"/>
</dbReference>
<dbReference type="InterPro" id="IPR009071">
    <property type="entry name" value="HMG_box_dom"/>
</dbReference>
<dbReference type="PANTHER" id="PTHR45781">
    <property type="entry name" value="AGAP000281-PA"/>
    <property type="match status" value="1"/>
</dbReference>
<keyword evidence="11" id="KW-1185">Reference proteome</keyword>
<evidence type="ECO:0000256" key="6">
    <source>
        <dbReference type="ARBA" id="ARBA00023242"/>
    </source>
</evidence>